<keyword evidence="4 5" id="KW-0472">Membrane</keyword>
<organism evidence="7 8">
    <name type="scientific">Paraburkholderia caballeronis</name>
    <dbReference type="NCBI Taxonomy" id="416943"/>
    <lineage>
        <taxon>Bacteria</taxon>
        <taxon>Pseudomonadati</taxon>
        <taxon>Pseudomonadota</taxon>
        <taxon>Betaproteobacteria</taxon>
        <taxon>Burkholderiales</taxon>
        <taxon>Burkholderiaceae</taxon>
        <taxon>Paraburkholderia</taxon>
    </lineage>
</organism>
<dbReference type="EMBL" id="FOAJ01000008">
    <property type="protein sequence ID" value="SEL49451.1"/>
    <property type="molecule type" value="Genomic_DNA"/>
</dbReference>
<dbReference type="Pfam" id="PF13515">
    <property type="entry name" value="FUSC_2"/>
    <property type="match status" value="1"/>
</dbReference>
<keyword evidence="2 5" id="KW-0812">Transmembrane</keyword>
<dbReference type="OrthoDB" id="9089456at2"/>
<dbReference type="GO" id="GO:0016020">
    <property type="term" value="C:membrane"/>
    <property type="evidence" value="ECO:0007669"/>
    <property type="project" value="UniProtKB-SubCell"/>
</dbReference>
<accession>A0A1H7QN21</accession>
<feature type="transmembrane region" description="Helical" evidence="5">
    <location>
        <begin position="111"/>
        <end position="133"/>
    </location>
</feature>
<evidence type="ECO:0000313" key="7">
    <source>
        <dbReference type="EMBL" id="SEL49451.1"/>
    </source>
</evidence>
<feature type="domain" description="Integral membrane bound transporter" evidence="6">
    <location>
        <begin position="48"/>
        <end position="170"/>
    </location>
</feature>
<evidence type="ECO:0000256" key="1">
    <source>
        <dbReference type="ARBA" id="ARBA00004141"/>
    </source>
</evidence>
<keyword evidence="8" id="KW-1185">Reference proteome</keyword>
<evidence type="ECO:0000256" key="5">
    <source>
        <dbReference type="SAM" id="Phobius"/>
    </source>
</evidence>
<evidence type="ECO:0000256" key="2">
    <source>
        <dbReference type="ARBA" id="ARBA00022692"/>
    </source>
</evidence>
<name>A0A1H7QN21_9BURK</name>
<dbReference type="Proteomes" id="UP000199120">
    <property type="component" value="Unassembled WGS sequence"/>
</dbReference>
<dbReference type="STRING" id="416943.SAMN05445871_4479"/>
<feature type="transmembrane region" description="Helical" evidence="5">
    <location>
        <begin position="87"/>
        <end position="105"/>
    </location>
</feature>
<evidence type="ECO:0000313" key="8">
    <source>
        <dbReference type="Proteomes" id="UP000199120"/>
    </source>
</evidence>
<reference evidence="8" key="1">
    <citation type="submission" date="2016-10" db="EMBL/GenBank/DDBJ databases">
        <authorList>
            <person name="Varghese N."/>
            <person name="Submissions S."/>
        </authorList>
    </citation>
    <scope>NUCLEOTIDE SEQUENCE [LARGE SCALE GENOMIC DNA]</scope>
    <source>
        <strain evidence="8">LMG 26416</strain>
    </source>
</reference>
<keyword evidence="3 5" id="KW-1133">Transmembrane helix</keyword>
<dbReference type="RefSeq" id="WP_090548857.1">
    <property type="nucleotide sequence ID" value="NZ_FNSR01000002.1"/>
</dbReference>
<evidence type="ECO:0000256" key="4">
    <source>
        <dbReference type="ARBA" id="ARBA00023136"/>
    </source>
</evidence>
<dbReference type="InterPro" id="IPR049453">
    <property type="entry name" value="Memb_transporter_dom"/>
</dbReference>
<dbReference type="AlphaFoldDB" id="A0A1H7QN21"/>
<sequence length="194" mass="20156">MNEPQDNLIAYLTTLQHSWSSALKRLPLKSRAAQGVLMAIRVVSGAGLAYGIGLALHTQQAFWAAITAIAVSQQNYSDMLSQSRDQVIGAAAGGVCGFAAATFGAGNLGAYLVALAVVIVGCWLLKVGTAARLGGITTTIVMLVPAQGPAWDIALVRFAEVTIGMACALPVGWLVSYAERRWLEAVGALPTSGK</sequence>
<evidence type="ECO:0000256" key="3">
    <source>
        <dbReference type="ARBA" id="ARBA00022989"/>
    </source>
</evidence>
<evidence type="ECO:0000259" key="6">
    <source>
        <dbReference type="Pfam" id="PF13515"/>
    </source>
</evidence>
<comment type="subcellular location">
    <subcellularLocation>
        <location evidence="1">Membrane</location>
        <topology evidence="1">Multi-pass membrane protein</topology>
    </subcellularLocation>
</comment>
<gene>
    <name evidence="7" type="ORF">SAMN05192542_108213</name>
</gene>
<protein>
    <submittedName>
        <fullName evidence="7">Fusaric acid resistance protein-like</fullName>
    </submittedName>
</protein>
<feature type="transmembrane region" description="Helical" evidence="5">
    <location>
        <begin position="154"/>
        <end position="175"/>
    </location>
</feature>
<proteinExistence type="predicted"/>